<evidence type="ECO:0000313" key="3">
    <source>
        <dbReference type="Proteomes" id="UP001138757"/>
    </source>
</evidence>
<dbReference type="RefSeq" id="WP_214622089.1">
    <property type="nucleotide sequence ID" value="NZ_JAHGAW010000003.1"/>
</dbReference>
<sequence>MRTVIIASALFAFSAIPPALAKGGDPKTTIVRIGDLDLASPDGQKILRQRIGRALERVCGAYTDPNPYAQDQVTACRIVARASIDQQFAALGRSSTLATR</sequence>
<feature type="signal peptide" evidence="1">
    <location>
        <begin position="1"/>
        <end position="21"/>
    </location>
</feature>
<dbReference type="EMBL" id="JAHGAW010000003">
    <property type="protein sequence ID" value="MBT2186337.1"/>
    <property type="molecule type" value="Genomic_DNA"/>
</dbReference>
<feature type="chain" id="PRO_5040818734" evidence="1">
    <location>
        <begin position="22"/>
        <end position="100"/>
    </location>
</feature>
<dbReference type="AlphaFoldDB" id="A0A9X1DAE6"/>
<gene>
    <name evidence="2" type="ORF">KK488_05190</name>
</gene>
<name>A0A9X1DAE6_9SPHN</name>
<keyword evidence="1" id="KW-0732">Signal</keyword>
<evidence type="ECO:0000256" key="1">
    <source>
        <dbReference type="SAM" id="SignalP"/>
    </source>
</evidence>
<protein>
    <submittedName>
        <fullName evidence="2">UrcA family protein</fullName>
    </submittedName>
</protein>
<accession>A0A9X1DAE6</accession>
<proteinExistence type="predicted"/>
<reference evidence="2" key="1">
    <citation type="submission" date="2021-05" db="EMBL/GenBank/DDBJ databases">
        <title>Genome of Sphingobium sp. strain.</title>
        <authorList>
            <person name="Fan R."/>
        </authorList>
    </citation>
    <scope>NUCLEOTIDE SEQUENCE</scope>
    <source>
        <strain evidence="2">H33</strain>
    </source>
</reference>
<keyword evidence="3" id="KW-1185">Reference proteome</keyword>
<evidence type="ECO:0000313" key="2">
    <source>
        <dbReference type="EMBL" id="MBT2186337.1"/>
    </source>
</evidence>
<organism evidence="2 3">
    <name type="scientific">Sphingobium nicotianae</name>
    <dbReference type="NCBI Taxonomy" id="2782607"/>
    <lineage>
        <taxon>Bacteria</taxon>
        <taxon>Pseudomonadati</taxon>
        <taxon>Pseudomonadota</taxon>
        <taxon>Alphaproteobacteria</taxon>
        <taxon>Sphingomonadales</taxon>
        <taxon>Sphingomonadaceae</taxon>
        <taxon>Sphingobium</taxon>
    </lineage>
</organism>
<dbReference type="NCBIfam" id="TIGR04433">
    <property type="entry name" value="UrcA_uranyl"/>
    <property type="match status" value="1"/>
</dbReference>
<dbReference type="Proteomes" id="UP001138757">
    <property type="component" value="Unassembled WGS sequence"/>
</dbReference>
<comment type="caution">
    <text evidence="2">The sequence shown here is derived from an EMBL/GenBank/DDBJ whole genome shotgun (WGS) entry which is preliminary data.</text>
</comment>
<dbReference type="InterPro" id="IPR030972">
    <property type="entry name" value="UrcA_uranyl"/>
</dbReference>